<keyword evidence="3" id="KW-0812">Transmembrane</keyword>
<dbReference type="InterPro" id="IPR036055">
    <property type="entry name" value="LDL_receptor-like_sf"/>
</dbReference>
<reference evidence="12" key="1">
    <citation type="submission" date="2024-02" db="UniProtKB">
        <authorList>
            <consortium name="WormBaseParasite"/>
        </authorList>
    </citation>
    <scope>IDENTIFICATION</scope>
</reference>
<dbReference type="SMART" id="SM00192">
    <property type="entry name" value="LDLa"/>
    <property type="match status" value="4"/>
</dbReference>
<feature type="disulfide bond" evidence="8">
    <location>
        <begin position="261"/>
        <end position="276"/>
    </location>
</feature>
<feature type="domain" description="Chitin-binding type-2" evidence="10">
    <location>
        <begin position="44"/>
        <end position="117"/>
    </location>
</feature>
<dbReference type="PROSITE" id="PS50068">
    <property type="entry name" value="LDLRA_2"/>
    <property type="match status" value="4"/>
</dbReference>
<comment type="subcellular location">
    <subcellularLocation>
        <location evidence="2">Endomembrane system</location>
    </subcellularLocation>
    <subcellularLocation>
        <location evidence="1">Membrane</location>
        <topology evidence="1">Single-pass membrane protein</topology>
    </subcellularLocation>
</comment>
<evidence type="ECO:0000256" key="6">
    <source>
        <dbReference type="ARBA" id="ARBA00023136"/>
    </source>
</evidence>
<dbReference type="GO" id="GO:0005576">
    <property type="term" value="C:extracellular region"/>
    <property type="evidence" value="ECO:0007669"/>
    <property type="project" value="InterPro"/>
</dbReference>
<feature type="region of interest" description="Disordered" evidence="9">
    <location>
        <begin position="322"/>
        <end position="341"/>
    </location>
</feature>
<dbReference type="Gene3D" id="4.10.400.10">
    <property type="entry name" value="Low-density Lipoprotein Receptor"/>
    <property type="match status" value="4"/>
</dbReference>
<dbReference type="Pfam" id="PF00057">
    <property type="entry name" value="Ldl_recept_a"/>
    <property type="match status" value="4"/>
</dbReference>
<name>A0AAF5I1H4_STRER</name>
<dbReference type="PANTHER" id="PTHR24270:SF59">
    <property type="entry name" value="LDL RECEPTOR REPEAT-CONTAINING PROTEIN EGG-1-RELATED"/>
    <property type="match status" value="1"/>
</dbReference>
<sequence>IIHMKFIIISITLIFFMLLNQRKIFVKSFAIDIHDSDTLNEVKPNYCNNITLQKEYGLTRTVIGNFLGLDCSGEFYQCRTYSDGYKTFKKTCTSGLVFDTHGSQTCNYDYNVIGCGIRGSKIKLCNDDEFTCSMSEQCVKIGKRCDGKYDCVLEEDEQNCPMCGKNEFQCVVSEECLPQNVRCNGIAECKDKTDELNCDQCGSGNFFCRNSNQCIPEEMRCDGMRHCSFGEDEYNCRKNKKNPKVYACEDGSGKIDMKYVCDGVPDCQDSSDENYCEETTPSNIYHQPTYSNYIEEVGNQLFTRTPLFPISKMPLPLTTNNFYPQPQPITPKSTKKLNKKSKKTKSLTTLITSTSTTTLNSLSESIASPDNQEYQNTQDNFNKEVPEIMNNHPSFTPNIPEFVGTRGRKSFFNSILSTINPNIIENAIQSEITTNSVYNENDDLLKKLTLKLNSLDNQNEVNNLLFKLESLLSPSTTTSNPISYSSIKLPSKQNKIERRKEFLRITSNPLRKWKPSLSQHNNRHTPKNIMKDRPLLIMTTTTTTTPFPTLNRIDVQLRQSDEPMIIDSNEDKESIEFIGISTQP</sequence>
<evidence type="ECO:0000256" key="9">
    <source>
        <dbReference type="SAM" id="MobiDB-lite"/>
    </source>
</evidence>
<dbReference type="WBParaSite" id="TCONS_00009651.p1">
    <property type="protein sequence ID" value="TCONS_00009651.p1"/>
    <property type="gene ID" value="XLOC_007426"/>
</dbReference>
<dbReference type="InterPro" id="IPR002172">
    <property type="entry name" value="LDrepeatLR_classA_rpt"/>
</dbReference>
<dbReference type="Proteomes" id="UP000035681">
    <property type="component" value="Unplaced"/>
</dbReference>
<evidence type="ECO:0000313" key="12">
    <source>
        <dbReference type="WBParaSite" id="TCONS_00009651.p1"/>
    </source>
</evidence>
<organism evidence="11 12">
    <name type="scientific">Strongyloides stercoralis</name>
    <name type="common">Threadworm</name>
    <dbReference type="NCBI Taxonomy" id="6248"/>
    <lineage>
        <taxon>Eukaryota</taxon>
        <taxon>Metazoa</taxon>
        <taxon>Ecdysozoa</taxon>
        <taxon>Nematoda</taxon>
        <taxon>Chromadorea</taxon>
        <taxon>Rhabditida</taxon>
        <taxon>Tylenchina</taxon>
        <taxon>Panagrolaimomorpha</taxon>
        <taxon>Strongyloidoidea</taxon>
        <taxon>Strongyloididae</taxon>
        <taxon>Strongyloides</taxon>
    </lineage>
</organism>
<dbReference type="InterPro" id="IPR023415">
    <property type="entry name" value="LDLR_class-A_CS"/>
</dbReference>
<dbReference type="SUPFAM" id="SSF57424">
    <property type="entry name" value="LDL receptor-like module"/>
    <property type="match status" value="4"/>
</dbReference>
<evidence type="ECO:0000313" key="11">
    <source>
        <dbReference type="Proteomes" id="UP000035681"/>
    </source>
</evidence>
<evidence type="ECO:0000256" key="8">
    <source>
        <dbReference type="PROSITE-ProRule" id="PRU00124"/>
    </source>
</evidence>
<dbReference type="GO" id="GO:0008061">
    <property type="term" value="F:chitin binding"/>
    <property type="evidence" value="ECO:0007669"/>
    <property type="project" value="InterPro"/>
</dbReference>
<evidence type="ECO:0000256" key="5">
    <source>
        <dbReference type="ARBA" id="ARBA00022989"/>
    </source>
</evidence>
<dbReference type="GO" id="GO:0005886">
    <property type="term" value="C:plasma membrane"/>
    <property type="evidence" value="ECO:0007669"/>
    <property type="project" value="TreeGrafter"/>
</dbReference>
<evidence type="ECO:0000259" key="10">
    <source>
        <dbReference type="PROSITE" id="PS50940"/>
    </source>
</evidence>
<feature type="disulfide bond" evidence="8">
    <location>
        <begin position="183"/>
        <end position="198"/>
    </location>
</feature>
<feature type="disulfide bond" evidence="8">
    <location>
        <begin position="145"/>
        <end position="160"/>
    </location>
</feature>
<evidence type="ECO:0000256" key="3">
    <source>
        <dbReference type="ARBA" id="ARBA00022692"/>
    </source>
</evidence>
<feature type="disulfide bond" evidence="8">
    <location>
        <begin position="221"/>
        <end position="236"/>
    </location>
</feature>
<proteinExistence type="predicted"/>
<evidence type="ECO:0000256" key="1">
    <source>
        <dbReference type="ARBA" id="ARBA00004167"/>
    </source>
</evidence>
<evidence type="ECO:0000256" key="7">
    <source>
        <dbReference type="ARBA" id="ARBA00023157"/>
    </source>
</evidence>
<dbReference type="CDD" id="cd00112">
    <property type="entry name" value="LDLa"/>
    <property type="match status" value="4"/>
</dbReference>
<dbReference type="SMART" id="SM00494">
    <property type="entry name" value="ChtBD2"/>
    <property type="match status" value="1"/>
</dbReference>
<keyword evidence="4" id="KW-0677">Repeat</keyword>
<dbReference type="InterPro" id="IPR002557">
    <property type="entry name" value="Chitin-bd_dom"/>
</dbReference>
<accession>A0AAF5I1H4</accession>
<evidence type="ECO:0000256" key="4">
    <source>
        <dbReference type="ARBA" id="ARBA00022737"/>
    </source>
</evidence>
<dbReference type="PROSITE" id="PS50940">
    <property type="entry name" value="CHIT_BIND_II"/>
    <property type="match status" value="1"/>
</dbReference>
<dbReference type="PROSITE" id="PS01209">
    <property type="entry name" value="LDLRA_1"/>
    <property type="match status" value="1"/>
</dbReference>
<dbReference type="PRINTS" id="PR00261">
    <property type="entry name" value="LDLRECEPTOR"/>
</dbReference>
<dbReference type="AlphaFoldDB" id="A0AAF5I1H4"/>
<dbReference type="GO" id="GO:0012505">
    <property type="term" value="C:endomembrane system"/>
    <property type="evidence" value="ECO:0007669"/>
    <property type="project" value="UniProtKB-SubCell"/>
</dbReference>
<keyword evidence="11" id="KW-1185">Reference proteome</keyword>
<keyword evidence="6" id="KW-0472">Membrane</keyword>
<dbReference type="PANTHER" id="PTHR24270">
    <property type="entry name" value="LOW-DENSITY LIPOPROTEIN RECEPTOR-RELATED"/>
    <property type="match status" value="1"/>
</dbReference>
<evidence type="ECO:0000256" key="2">
    <source>
        <dbReference type="ARBA" id="ARBA00004308"/>
    </source>
</evidence>
<keyword evidence="7 8" id="KW-1015">Disulfide bond</keyword>
<protein>
    <submittedName>
        <fullName evidence="12">Chitin-binding type-2 domain-containing protein</fullName>
    </submittedName>
</protein>
<dbReference type="InterPro" id="IPR050685">
    <property type="entry name" value="LDLR"/>
</dbReference>
<keyword evidence="5" id="KW-1133">Transmembrane helix</keyword>
<dbReference type="GO" id="GO:0016192">
    <property type="term" value="P:vesicle-mediated transport"/>
    <property type="evidence" value="ECO:0007669"/>
    <property type="project" value="UniProtKB-ARBA"/>
</dbReference>
<comment type="caution">
    <text evidence="8">Lacks conserved residue(s) required for the propagation of feature annotation.</text>
</comment>